<dbReference type="Proteomes" id="UP001596250">
    <property type="component" value="Unassembled WGS sequence"/>
</dbReference>
<protein>
    <submittedName>
        <fullName evidence="2">SGNH/GDSL hydrolase family protein</fullName>
    </submittedName>
</protein>
<dbReference type="RefSeq" id="WP_379892235.1">
    <property type="nucleotide sequence ID" value="NZ_CBCSCT010000028.1"/>
</dbReference>
<dbReference type="InterPro" id="IPR051532">
    <property type="entry name" value="Ester_Hydrolysis_Enzymes"/>
</dbReference>
<feature type="domain" description="SGNH hydrolase-type esterase" evidence="1">
    <location>
        <begin position="6"/>
        <end position="202"/>
    </location>
</feature>
<comment type="caution">
    <text evidence="2">The sequence shown here is derived from an EMBL/GenBank/DDBJ whole genome shotgun (WGS) entry which is preliminary data.</text>
</comment>
<keyword evidence="3" id="KW-1185">Reference proteome</keyword>
<evidence type="ECO:0000313" key="2">
    <source>
        <dbReference type="EMBL" id="MFC5985418.1"/>
    </source>
</evidence>
<dbReference type="InterPro" id="IPR036514">
    <property type="entry name" value="SGNH_hydro_sf"/>
</dbReference>
<sequence length="217" mass="24360">MKTAVLFGDSITAGALVQENERYMVHLEKAFPDIQFVNKGVPGHTSSQGRERFETDVMELSPDLCVIFFGMNDTACDAGVNMPKVTPEQYEANLQHFVSSLQSIGCRIVLCTIFHVIEGDEQSYYYSRHPKENFVNPPGINGWLDLYSEIVKRAAEQYGTELADLNESFKEYIRDGGRQEDLLISLENGGIDDGVHPTPKGHVRIAHEISKPLRKLI</sequence>
<dbReference type="PANTHER" id="PTHR30383:SF5">
    <property type="entry name" value="SGNH HYDROLASE-TYPE ESTERASE DOMAIN-CONTAINING PROTEIN"/>
    <property type="match status" value="1"/>
</dbReference>
<name>A0ABW1IK34_9BACL</name>
<dbReference type="PANTHER" id="PTHR30383">
    <property type="entry name" value="THIOESTERASE 1/PROTEASE 1/LYSOPHOSPHOLIPASE L1"/>
    <property type="match status" value="1"/>
</dbReference>
<dbReference type="GO" id="GO:0016787">
    <property type="term" value="F:hydrolase activity"/>
    <property type="evidence" value="ECO:0007669"/>
    <property type="project" value="UniProtKB-KW"/>
</dbReference>
<evidence type="ECO:0000259" key="1">
    <source>
        <dbReference type="Pfam" id="PF13472"/>
    </source>
</evidence>
<dbReference type="InterPro" id="IPR013830">
    <property type="entry name" value="SGNH_hydro"/>
</dbReference>
<proteinExistence type="predicted"/>
<reference evidence="3" key="1">
    <citation type="journal article" date="2019" name="Int. J. Syst. Evol. Microbiol.">
        <title>The Global Catalogue of Microorganisms (GCM) 10K type strain sequencing project: providing services to taxonomists for standard genome sequencing and annotation.</title>
        <authorList>
            <consortium name="The Broad Institute Genomics Platform"/>
            <consortium name="The Broad Institute Genome Sequencing Center for Infectious Disease"/>
            <person name="Wu L."/>
            <person name="Ma J."/>
        </authorList>
    </citation>
    <scope>NUCLEOTIDE SEQUENCE [LARGE SCALE GENOMIC DNA]</scope>
    <source>
        <strain evidence="3">CCM 8749</strain>
    </source>
</reference>
<gene>
    <name evidence="2" type="ORF">ACFPXP_03060</name>
</gene>
<dbReference type="SUPFAM" id="SSF52266">
    <property type="entry name" value="SGNH hydrolase"/>
    <property type="match status" value="1"/>
</dbReference>
<organism evidence="2 3">
    <name type="scientific">Marinicrinis lubricantis</name>
    <dbReference type="NCBI Taxonomy" id="2086470"/>
    <lineage>
        <taxon>Bacteria</taxon>
        <taxon>Bacillati</taxon>
        <taxon>Bacillota</taxon>
        <taxon>Bacilli</taxon>
        <taxon>Bacillales</taxon>
        <taxon>Paenibacillaceae</taxon>
    </lineage>
</organism>
<dbReference type="Pfam" id="PF13472">
    <property type="entry name" value="Lipase_GDSL_2"/>
    <property type="match status" value="1"/>
</dbReference>
<keyword evidence="2" id="KW-0378">Hydrolase</keyword>
<evidence type="ECO:0000313" key="3">
    <source>
        <dbReference type="Proteomes" id="UP001596250"/>
    </source>
</evidence>
<dbReference type="EMBL" id="JBHSQV010000025">
    <property type="protein sequence ID" value="MFC5985418.1"/>
    <property type="molecule type" value="Genomic_DNA"/>
</dbReference>
<accession>A0ABW1IK34</accession>
<dbReference type="Gene3D" id="3.40.50.1110">
    <property type="entry name" value="SGNH hydrolase"/>
    <property type="match status" value="1"/>
</dbReference>